<evidence type="ECO:0000313" key="1">
    <source>
        <dbReference type="EMBL" id="ABE29146.1"/>
    </source>
</evidence>
<sequence length="125" mass="13915">MRCLPLSVGRGHLNEACLAGLASSVRLSTYVRSRCWGALRNPHGFARFPTTRRDCAAAYGQRITRLKKIQLFSGEAVVASIRSVGMIFHRVRPVVVALRVGILILADYQIIIHTNKNALTIRMNK</sequence>
<evidence type="ECO:0000313" key="2">
    <source>
        <dbReference type="Proteomes" id="UP000001817"/>
    </source>
</evidence>
<dbReference type="Proteomes" id="UP000001817">
    <property type="component" value="Chromosome 1"/>
</dbReference>
<protein>
    <submittedName>
        <fullName evidence="1">Uncharacterized protein</fullName>
    </submittedName>
</protein>
<reference evidence="1 2" key="1">
    <citation type="journal article" date="2006" name="Proc. Natl. Acad. Sci. U.S.A.">
        <title>Burkholderia xenovorans LB400 harbors a multi-replicon, 9.73-Mbp genome shaped for versatility.</title>
        <authorList>
            <person name="Chain P.S."/>
            <person name="Denef V.J."/>
            <person name="Konstantinidis K.T."/>
            <person name="Vergez L.M."/>
            <person name="Agullo L."/>
            <person name="Reyes V.L."/>
            <person name="Hauser L."/>
            <person name="Cordova M."/>
            <person name="Gomez L."/>
            <person name="Gonzalez M."/>
            <person name="Land M."/>
            <person name="Lao V."/>
            <person name="Larimer F."/>
            <person name="LiPuma J.J."/>
            <person name="Mahenthiralingam E."/>
            <person name="Malfatti S.A."/>
            <person name="Marx C.J."/>
            <person name="Parnell J.J."/>
            <person name="Ramette A."/>
            <person name="Richardson P."/>
            <person name="Seeger M."/>
            <person name="Smith D."/>
            <person name="Spilker T."/>
            <person name="Sul W.J."/>
            <person name="Tsoi T.V."/>
            <person name="Ulrich L.E."/>
            <person name="Zhulin I.B."/>
            <person name="Tiedje J.M."/>
        </authorList>
    </citation>
    <scope>NUCLEOTIDE SEQUENCE [LARGE SCALE GENOMIC DNA]</scope>
    <source>
        <strain evidence="1 2">LB400</strain>
    </source>
</reference>
<dbReference type="AlphaFoldDB" id="Q144U3"/>
<dbReference type="EMBL" id="CP000270">
    <property type="protein sequence ID" value="ABE29146.1"/>
    <property type="molecule type" value="Genomic_DNA"/>
</dbReference>
<gene>
    <name evidence="1" type="ORF">Bxe_A3852</name>
</gene>
<accession>Q144U3</accession>
<dbReference type="KEGG" id="bxe:Bxe_A3852"/>
<organism evidence="1 2">
    <name type="scientific">Paraburkholderia xenovorans (strain LB400)</name>
    <dbReference type="NCBI Taxonomy" id="266265"/>
    <lineage>
        <taxon>Bacteria</taxon>
        <taxon>Pseudomonadati</taxon>
        <taxon>Pseudomonadota</taxon>
        <taxon>Betaproteobacteria</taxon>
        <taxon>Burkholderiales</taxon>
        <taxon>Burkholderiaceae</taxon>
        <taxon>Paraburkholderia</taxon>
    </lineage>
</organism>
<keyword evidence="2" id="KW-1185">Reference proteome</keyword>
<name>Q144U3_PARXL</name>
<proteinExistence type="predicted"/>